<feature type="non-terminal residue" evidence="1">
    <location>
        <position position="98"/>
    </location>
</feature>
<comment type="caution">
    <text evidence="1">The sequence shown here is derived from an EMBL/GenBank/DDBJ whole genome shotgun (WGS) entry which is preliminary data.</text>
</comment>
<organism evidence="1">
    <name type="scientific">marine sediment metagenome</name>
    <dbReference type="NCBI Taxonomy" id="412755"/>
    <lineage>
        <taxon>unclassified sequences</taxon>
        <taxon>metagenomes</taxon>
        <taxon>ecological metagenomes</taxon>
    </lineage>
</organism>
<proteinExistence type="predicted"/>
<accession>X1I4T6</accession>
<reference evidence="1" key="1">
    <citation type="journal article" date="2014" name="Front. Microbiol.">
        <title>High frequency of phylogenetically diverse reductive dehalogenase-homologous genes in deep subseafloor sedimentary metagenomes.</title>
        <authorList>
            <person name="Kawai M."/>
            <person name="Futagami T."/>
            <person name="Toyoda A."/>
            <person name="Takaki Y."/>
            <person name="Nishi S."/>
            <person name="Hori S."/>
            <person name="Arai W."/>
            <person name="Tsubouchi T."/>
            <person name="Morono Y."/>
            <person name="Uchiyama I."/>
            <person name="Ito T."/>
            <person name="Fujiyama A."/>
            <person name="Inagaki F."/>
            <person name="Takami H."/>
        </authorList>
    </citation>
    <scope>NUCLEOTIDE SEQUENCE</scope>
    <source>
        <strain evidence="1">Expedition CK06-06</strain>
    </source>
</reference>
<protein>
    <submittedName>
        <fullName evidence="1">Uncharacterized protein</fullName>
    </submittedName>
</protein>
<name>X1I4T6_9ZZZZ</name>
<evidence type="ECO:0000313" key="1">
    <source>
        <dbReference type="EMBL" id="GAH52553.1"/>
    </source>
</evidence>
<dbReference type="AlphaFoldDB" id="X1I4T6"/>
<dbReference type="EMBL" id="BARU01020746">
    <property type="protein sequence ID" value="GAH52553.1"/>
    <property type="molecule type" value="Genomic_DNA"/>
</dbReference>
<gene>
    <name evidence="1" type="ORF">S03H2_34024</name>
</gene>
<sequence>MTDGENNKYSDKEIEKILKRASDLQREEMRRAGGVGEVSLNELESIGKEVGIDPELIRTAALEVETETRAKLATRFLGEAPRYARSFSIHRQLSLKDC</sequence>